<dbReference type="InterPro" id="IPR051548">
    <property type="entry name" value="Grx-like_ET"/>
</dbReference>
<comment type="caution">
    <text evidence="6">The sequence shown here is derived from an EMBL/GenBank/DDBJ whole genome shotgun (WGS) entry which is preliminary data.</text>
</comment>
<comment type="function">
    <text evidence="4">Has a glutathione-disulfide oxidoreductase activity in the presence of NADPH and glutathione reductase. Reduces low molecular weight disulfides and proteins.</text>
</comment>
<dbReference type="EMBL" id="NTKD01000020">
    <property type="protein sequence ID" value="PDH39724.1"/>
    <property type="molecule type" value="Genomic_DNA"/>
</dbReference>
<evidence type="ECO:0000313" key="6">
    <source>
        <dbReference type="EMBL" id="PDH39724.1"/>
    </source>
</evidence>
<keyword evidence="2 4" id="KW-0813">Transport</keyword>
<dbReference type="GO" id="GO:0009055">
    <property type="term" value="F:electron transfer activity"/>
    <property type="evidence" value="ECO:0007669"/>
    <property type="project" value="TreeGrafter"/>
</dbReference>
<dbReference type="Gene3D" id="3.40.30.10">
    <property type="entry name" value="Glutaredoxin"/>
    <property type="match status" value="1"/>
</dbReference>
<evidence type="ECO:0000313" key="7">
    <source>
        <dbReference type="Proteomes" id="UP000219327"/>
    </source>
</evidence>
<dbReference type="GO" id="GO:0015038">
    <property type="term" value="F:glutathione disulfide oxidoreductase activity"/>
    <property type="evidence" value="ECO:0007669"/>
    <property type="project" value="UniProtKB-UniRule"/>
</dbReference>
<reference evidence="6 7" key="1">
    <citation type="submission" date="2017-08" db="EMBL/GenBank/DDBJ databases">
        <title>Fine stratification of microbial communities through a metagenomic profile of the photic zone.</title>
        <authorList>
            <person name="Haro-Moreno J.M."/>
            <person name="Lopez-Perez M."/>
            <person name="De La Torre J."/>
            <person name="Picazo A."/>
            <person name="Camacho A."/>
            <person name="Rodriguez-Valera F."/>
        </authorList>
    </citation>
    <scope>NUCLEOTIDE SEQUENCE [LARGE SCALE GENOMIC DNA]</scope>
    <source>
        <strain evidence="6">MED-G24</strain>
    </source>
</reference>
<evidence type="ECO:0000259" key="5">
    <source>
        <dbReference type="Pfam" id="PF00462"/>
    </source>
</evidence>
<dbReference type="InterPro" id="IPR014025">
    <property type="entry name" value="Glutaredoxin_subgr"/>
</dbReference>
<evidence type="ECO:0000256" key="1">
    <source>
        <dbReference type="ARBA" id="ARBA00007787"/>
    </source>
</evidence>
<accession>A0A2A5WU44</accession>
<keyword evidence="3 4" id="KW-0249">Electron transport</keyword>
<dbReference type="GO" id="GO:0045454">
    <property type="term" value="P:cell redox homeostasis"/>
    <property type="evidence" value="ECO:0007669"/>
    <property type="project" value="InterPro"/>
</dbReference>
<dbReference type="AlphaFoldDB" id="A0A2A5WU44"/>
<dbReference type="PANTHER" id="PTHR34386:SF1">
    <property type="entry name" value="GLUTAREDOXIN-LIKE PROTEIN NRDH"/>
    <property type="match status" value="1"/>
</dbReference>
<keyword evidence="4" id="KW-0963">Cytoplasm</keyword>
<proteinExistence type="inferred from homology"/>
<dbReference type="InterPro" id="IPR002109">
    <property type="entry name" value="Glutaredoxin"/>
</dbReference>
<feature type="domain" description="Glutaredoxin" evidence="5">
    <location>
        <begin position="22"/>
        <end position="81"/>
    </location>
</feature>
<evidence type="ECO:0000256" key="3">
    <source>
        <dbReference type="ARBA" id="ARBA00022982"/>
    </source>
</evidence>
<name>A0A2A5WU44_9GAMM</name>
<evidence type="ECO:0000256" key="4">
    <source>
        <dbReference type="RuleBase" id="RU364065"/>
    </source>
</evidence>
<dbReference type="NCBIfam" id="TIGR02181">
    <property type="entry name" value="GRX_bact"/>
    <property type="match status" value="1"/>
</dbReference>
<dbReference type="SUPFAM" id="SSF52833">
    <property type="entry name" value="Thioredoxin-like"/>
    <property type="match status" value="1"/>
</dbReference>
<sequence length="115" mass="12821">MGFFRRDGSTEIKPVTGPVHPVVMYTTRFCGFCMRAKALLEAKQVPFTEIPVDADVDKRREMMQRSGRTSVPQIWIGETHVGGCDELMMLQREDALDGLLTEGLTTDGDPEASNE</sequence>
<gene>
    <name evidence="6" type="primary">grxC</name>
    <name evidence="6" type="ORF">CNE99_05060</name>
</gene>
<dbReference type="CDD" id="cd03418">
    <property type="entry name" value="GRX_GRXb_1_3_like"/>
    <property type="match status" value="1"/>
</dbReference>
<dbReference type="PANTHER" id="PTHR34386">
    <property type="entry name" value="GLUTAREDOXIN"/>
    <property type="match status" value="1"/>
</dbReference>
<organism evidence="6 7">
    <name type="scientific">OM182 bacterium MED-G24</name>
    <dbReference type="NCBI Taxonomy" id="1986255"/>
    <lineage>
        <taxon>Bacteria</taxon>
        <taxon>Pseudomonadati</taxon>
        <taxon>Pseudomonadota</taxon>
        <taxon>Gammaproteobacteria</taxon>
        <taxon>OMG group</taxon>
        <taxon>OM182 clade</taxon>
    </lineage>
</organism>
<comment type="similarity">
    <text evidence="1 4">Belongs to the glutaredoxin family.</text>
</comment>
<dbReference type="Proteomes" id="UP000219327">
    <property type="component" value="Unassembled WGS sequence"/>
</dbReference>
<dbReference type="InterPro" id="IPR036249">
    <property type="entry name" value="Thioredoxin-like_sf"/>
</dbReference>
<evidence type="ECO:0000256" key="2">
    <source>
        <dbReference type="ARBA" id="ARBA00022448"/>
    </source>
</evidence>
<dbReference type="PROSITE" id="PS51354">
    <property type="entry name" value="GLUTAREDOXIN_2"/>
    <property type="match status" value="1"/>
</dbReference>
<keyword evidence="4" id="KW-0676">Redox-active center</keyword>
<dbReference type="PRINTS" id="PR00160">
    <property type="entry name" value="GLUTAREDOXIN"/>
</dbReference>
<protein>
    <recommendedName>
        <fullName evidence="4">Glutaredoxin</fullName>
    </recommendedName>
</protein>
<dbReference type="InterPro" id="IPR011900">
    <property type="entry name" value="GRX_bact"/>
</dbReference>
<dbReference type="Pfam" id="PF00462">
    <property type="entry name" value="Glutaredoxin"/>
    <property type="match status" value="1"/>
</dbReference>